<dbReference type="EMBL" id="CP000928">
    <property type="protein sequence ID" value="ABZ74256.1"/>
    <property type="molecule type" value="Genomic_DNA"/>
</dbReference>
<evidence type="ECO:0000259" key="6">
    <source>
        <dbReference type="SMART" id="SM00822"/>
    </source>
</evidence>
<gene>
    <name evidence="7" type="ordered locus">Caul_5136</name>
</gene>
<proteinExistence type="inferred from homology"/>
<dbReference type="Pfam" id="PF13561">
    <property type="entry name" value="adh_short_C2"/>
    <property type="match status" value="1"/>
</dbReference>
<reference evidence="7" key="1">
    <citation type="submission" date="2008-01" db="EMBL/GenBank/DDBJ databases">
        <title>Complete sequence of plasmid1 pCAUL01 of Caulobacter sp. K31.</title>
        <authorList>
            <consortium name="US DOE Joint Genome Institute"/>
            <person name="Copeland A."/>
            <person name="Lucas S."/>
            <person name="Lapidus A."/>
            <person name="Barry K."/>
            <person name="Glavina del Rio T."/>
            <person name="Dalin E."/>
            <person name="Tice H."/>
            <person name="Pitluck S."/>
            <person name="Bruce D."/>
            <person name="Goodwin L."/>
            <person name="Thompson L.S."/>
            <person name="Brettin T."/>
            <person name="Detter J.C."/>
            <person name="Han C."/>
            <person name="Schmutz J."/>
            <person name="Larimer F."/>
            <person name="Land M."/>
            <person name="Hauser L."/>
            <person name="Kyrpides N."/>
            <person name="Kim E."/>
            <person name="Stephens C."/>
            <person name="Richardson P."/>
        </authorList>
    </citation>
    <scope>NUCLEOTIDE SEQUENCE [LARGE SCALE GENOMIC DNA]</scope>
    <source>
        <strain evidence="7">K31</strain>
        <plasmid evidence="7">pCAUL01</plasmid>
    </source>
</reference>
<dbReference type="PANTHER" id="PTHR24321:SF8">
    <property type="entry name" value="ESTRADIOL 17-BETA-DEHYDROGENASE 8-RELATED"/>
    <property type="match status" value="1"/>
</dbReference>
<geneLocation type="plasmid" evidence="7">
    <name>pCAUL01</name>
</geneLocation>
<dbReference type="PRINTS" id="PR00080">
    <property type="entry name" value="SDRFAMILY"/>
</dbReference>
<keyword evidence="2" id="KW-0560">Oxidoreductase</keyword>
<dbReference type="OrthoDB" id="9790146at2"/>
<evidence type="ECO:0000313" key="7">
    <source>
        <dbReference type="EMBL" id="ABZ74256.1"/>
    </source>
</evidence>
<comment type="similarity">
    <text evidence="1">Belongs to the short-chain dehydrogenases/reductases (SDR) family.</text>
</comment>
<dbReference type="EC" id="1.1.1.175" evidence="4"/>
<dbReference type="AlphaFoldDB" id="B0T981"/>
<evidence type="ECO:0000256" key="1">
    <source>
        <dbReference type="ARBA" id="ARBA00006484"/>
    </source>
</evidence>
<feature type="domain" description="Ketoreductase" evidence="6">
    <location>
        <begin position="10"/>
        <end position="195"/>
    </location>
</feature>
<protein>
    <recommendedName>
        <fullName evidence="5">D-xylose 1-dehydrogenase</fullName>
        <ecNumber evidence="4">1.1.1.175</ecNumber>
    </recommendedName>
</protein>
<keyword evidence="7" id="KW-0614">Plasmid</keyword>
<dbReference type="InterPro" id="IPR002347">
    <property type="entry name" value="SDR_fam"/>
</dbReference>
<dbReference type="SUPFAM" id="SSF51735">
    <property type="entry name" value="NAD(P)-binding Rossmann-fold domains"/>
    <property type="match status" value="1"/>
</dbReference>
<dbReference type="KEGG" id="cak:Caul_5136"/>
<accession>B0T981</accession>
<evidence type="ECO:0000256" key="4">
    <source>
        <dbReference type="ARBA" id="ARBA00066641"/>
    </source>
</evidence>
<dbReference type="InterPro" id="IPR057326">
    <property type="entry name" value="KR_dom"/>
</dbReference>
<dbReference type="InterPro" id="IPR036291">
    <property type="entry name" value="NAD(P)-bd_dom_sf"/>
</dbReference>
<dbReference type="FunFam" id="3.40.50.720:FF:000084">
    <property type="entry name" value="Short-chain dehydrogenase reductase"/>
    <property type="match status" value="1"/>
</dbReference>
<name>B0T981_CAUSK</name>
<keyword evidence="3" id="KW-0520">NAD</keyword>
<sequence length="254" mass="26465">MSVNDSLKGKVAIITGAAQGLGEAIAREFVARGAAVIITDVQREEGEAVAADILAQGGKALFIAHDVGDAEAWDVVVAKALDTFGKVDVLVNNAGLIQFAPLEEMPIEMFDRVTRVNVRGPWLGCKAILPALKAAGGGAIINMSSMNGMIAQNPGLSAYATSKGAVRMLTKAVAQDYVQYGVRVNSVHPGTIASTFVAPFLEDPNWRDKLVGRTPMARAGEPSEVAKVVAFLASDDASYMTGSEVAVDGGFVSS</sequence>
<dbReference type="PANTHER" id="PTHR24321">
    <property type="entry name" value="DEHYDROGENASES, SHORT CHAIN"/>
    <property type="match status" value="1"/>
</dbReference>
<dbReference type="GO" id="GO:0047838">
    <property type="term" value="F:D-xylose 1-dehydrogenase (NAD+) activity"/>
    <property type="evidence" value="ECO:0007669"/>
    <property type="project" value="UniProtKB-EC"/>
</dbReference>
<organism evidence="7">
    <name type="scientific">Caulobacter sp. (strain K31)</name>
    <dbReference type="NCBI Taxonomy" id="366602"/>
    <lineage>
        <taxon>Bacteria</taxon>
        <taxon>Pseudomonadati</taxon>
        <taxon>Pseudomonadota</taxon>
        <taxon>Alphaproteobacteria</taxon>
        <taxon>Caulobacterales</taxon>
        <taxon>Caulobacteraceae</taxon>
        <taxon>Caulobacter</taxon>
    </lineage>
</organism>
<dbReference type="HOGENOM" id="CLU_010194_1_0_5"/>
<evidence type="ECO:0000256" key="2">
    <source>
        <dbReference type="ARBA" id="ARBA00023002"/>
    </source>
</evidence>
<dbReference type="Gene3D" id="3.40.50.720">
    <property type="entry name" value="NAD(P)-binding Rossmann-like Domain"/>
    <property type="match status" value="1"/>
</dbReference>
<dbReference type="NCBIfam" id="NF005559">
    <property type="entry name" value="PRK07231.1"/>
    <property type="match status" value="1"/>
</dbReference>
<dbReference type="PRINTS" id="PR00081">
    <property type="entry name" value="GDHRDH"/>
</dbReference>
<dbReference type="SMART" id="SM00822">
    <property type="entry name" value="PKS_KR"/>
    <property type="match status" value="1"/>
</dbReference>
<evidence type="ECO:0000256" key="3">
    <source>
        <dbReference type="ARBA" id="ARBA00023027"/>
    </source>
</evidence>
<evidence type="ECO:0000256" key="5">
    <source>
        <dbReference type="ARBA" id="ARBA00069939"/>
    </source>
</evidence>